<evidence type="ECO:0000313" key="2">
    <source>
        <dbReference type="EMBL" id="PIN06008.1"/>
    </source>
</evidence>
<dbReference type="GO" id="GO:0004523">
    <property type="term" value="F:RNA-DNA hybrid ribonuclease activity"/>
    <property type="evidence" value="ECO:0007669"/>
    <property type="project" value="InterPro"/>
</dbReference>
<keyword evidence="3" id="KW-1185">Reference proteome</keyword>
<dbReference type="EMBL" id="NKXS01004553">
    <property type="protein sequence ID" value="PIN06008.1"/>
    <property type="molecule type" value="Genomic_DNA"/>
</dbReference>
<organism evidence="2 3">
    <name type="scientific">Handroanthus impetiginosus</name>
    <dbReference type="NCBI Taxonomy" id="429701"/>
    <lineage>
        <taxon>Eukaryota</taxon>
        <taxon>Viridiplantae</taxon>
        <taxon>Streptophyta</taxon>
        <taxon>Embryophyta</taxon>
        <taxon>Tracheophyta</taxon>
        <taxon>Spermatophyta</taxon>
        <taxon>Magnoliopsida</taxon>
        <taxon>eudicotyledons</taxon>
        <taxon>Gunneridae</taxon>
        <taxon>Pentapetalae</taxon>
        <taxon>asterids</taxon>
        <taxon>lamiids</taxon>
        <taxon>Lamiales</taxon>
        <taxon>Bignoniaceae</taxon>
        <taxon>Crescentiina</taxon>
        <taxon>Tabebuia alliance</taxon>
        <taxon>Handroanthus</taxon>
    </lineage>
</organism>
<dbReference type="AlphaFoldDB" id="A0A2G9GL73"/>
<evidence type="ECO:0000313" key="3">
    <source>
        <dbReference type="Proteomes" id="UP000231279"/>
    </source>
</evidence>
<proteinExistence type="predicted"/>
<accession>A0A2G9GL73</accession>
<protein>
    <recommendedName>
        <fullName evidence="1">RNase H type-1 domain-containing protein</fullName>
    </recommendedName>
</protein>
<reference evidence="3" key="1">
    <citation type="journal article" date="2018" name="Gigascience">
        <title>Genome assembly of the Pink Ipe (Handroanthus impetiginosus, Bignoniaceae), a highly valued, ecologically keystone Neotropical timber forest tree.</title>
        <authorList>
            <person name="Silva-Junior O.B."/>
            <person name="Grattapaglia D."/>
            <person name="Novaes E."/>
            <person name="Collevatti R.G."/>
        </authorList>
    </citation>
    <scope>NUCLEOTIDE SEQUENCE [LARGE SCALE GENOMIC DNA]</scope>
    <source>
        <strain evidence="3">cv. UFG-1</strain>
    </source>
</reference>
<dbReference type="GO" id="GO:0003676">
    <property type="term" value="F:nucleic acid binding"/>
    <property type="evidence" value="ECO:0007669"/>
    <property type="project" value="InterPro"/>
</dbReference>
<dbReference type="InterPro" id="IPR002156">
    <property type="entry name" value="RNaseH_domain"/>
</dbReference>
<dbReference type="Pfam" id="PF13456">
    <property type="entry name" value="RVT_3"/>
    <property type="match status" value="1"/>
</dbReference>
<evidence type="ECO:0000259" key="1">
    <source>
        <dbReference type="Pfam" id="PF13456"/>
    </source>
</evidence>
<sequence>MVEGDATGRCLWWERHPTNRFLNPKVTEAKAALLAIKVAVKKGWHNVHIEGDCIDCKTYFSCSNCISFSYVRRARNSLAHALVKVSTTETLFCDCLPVRHDILQ</sequence>
<dbReference type="Proteomes" id="UP000231279">
    <property type="component" value="Unassembled WGS sequence"/>
</dbReference>
<gene>
    <name evidence="2" type="ORF">CDL12_21446</name>
</gene>
<comment type="caution">
    <text evidence="2">The sequence shown here is derived from an EMBL/GenBank/DDBJ whole genome shotgun (WGS) entry which is preliminary data.</text>
</comment>
<feature type="domain" description="RNase H type-1" evidence="1">
    <location>
        <begin position="5"/>
        <end position="54"/>
    </location>
</feature>
<name>A0A2G9GL73_9LAMI</name>